<feature type="transmembrane region" description="Helical" evidence="9">
    <location>
        <begin position="252"/>
        <end position="271"/>
    </location>
</feature>
<dbReference type="GO" id="GO:0055085">
    <property type="term" value="P:transmembrane transport"/>
    <property type="evidence" value="ECO:0007669"/>
    <property type="project" value="TreeGrafter"/>
</dbReference>
<feature type="compositionally biased region" description="Basic and acidic residues" evidence="8">
    <location>
        <begin position="459"/>
        <end position="469"/>
    </location>
</feature>
<keyword evidence="11" id="KW-1185">Reference proteome</keyword>
<proteinExistence type="inferred from homology"/>
<evidence type="ECO:0000313" key="10">
    <source>
        <dbReference type="EMBL" id="SHI31629.1"/>
    </source>
</evidence>
<dbReference type="AlphaFoldDB" id="A0A1M6A5F8"/>
<dbReference type="Pfam" id="PF01594">
    <property type="entry name" value="AI-2E_transport"/>
    <property type="match status" value="1"/>
</dbReference>
<reference evidence="10 11" key="1">
    <citation type="submission" date="2016-11" db="EMBL/GenBank/DDBJ databases">
        <authorList>
            <person name="Jaros S."/>
            <person name="Januszkiewicz K."/>
            <person name="Wedrychowicz H."/>
        </authorList>
    </citation>
    <scope>NUCLEOTIDE SEQUENCE [LARGE SCALE GENOMIC DNA]</scope>
    <source>
        <strain evidence="10 11">DSM 12906</strain>
    </source>
</reference>
<dbReference type="GO" id="GO:0005886">
    <property type="term" value="C:plasma membrane"/>
    <property type="evidence" value="ECO:0007669"/>
    <property type="project" value="UniProtKB-SubCell"/>
</dbReference>
<evidence type="ECO:0000256" key="1">
    <source>
        <dbReference type="ARBA" id="ARBA00004651"/>
    </source>
</evidence>
<feature type="transmembrane region" description="Helical" evidence="9">
    <location>
        <begin position="277"/>
        <end position="302"/>
    </location>
</feature>
<evidence type="ECO:0000256" key="2">
    <source>
        <dbReference type="ARBA" id="ARBA00009773"/>
    </source>
</evidence>
<keyword evidence="3" id="KW-0813">Transport</keyword>
<dbReference type="STRING" id="1123357.SAMN02745244_00107"/>
<evidence type="ECO:0000256" key="7">
    <source>
        <dbReference type="ARBA" id="ARBA00023136"/>
    </source>
</evidence>
<feature type="transmembrane region" description="Helical" evidence="9">
    <location>
        <begin position="48"/>
        <end position="70"/>
    </location>
</feature>
<feature type="transmembrane region" description="Helical" evidence="9">
    <location>
        <begin position="345"/>
        <end position="376"/>
    </location>
</feature>
<comment type="subcellular location">
    <subcellularLocation>
        <location evidence="1">Cell membrane</location>
        <topology evidence="1">Multi-pass membrane protein</topology>
    </subcellularLocation>
</comment>
<keyword evidence="6 9" id="KW-1133">Transmembrane helix</keyword>
<dbReference type="PANTHER" id="PTHR21716:SF53">
    <property type="entry name" value="PERMEASE PERM-RELATED"/>
    <property type="match status" value="1"/>
</dbReference>
<evidence type="ECO:0000256" key="4">
    <source>
        <dbReference type="ARBA" id="ARBA00022475"/>
    </source>
</evidence>
<name>A0A1M6A5F8_9ACTN</name>
<organism evidence="10 11">
    <name type="scientific">Tessaracoccus bendigoensis DSM 12906</name>
    <dbReference type="NCBI Taxonomy" id="1123357"/>
    <lineage>
        <taxon>Bacteria</taxon>
        <taxon>Bacillati</taxon>
        <taxon>Actinomycetota</taxon>
        <taxon>Actinomycetes</taxon>
        <taxon>Propionibacteriales</taxon>
        <taxon>Propionibacteriaceae</taxon>
        <taxon>Tessaracoccus</taxon>
    </lineage>
</organism>
<feature type="transmembrane region" description="Helical" evidence="9">
    <location>
        <begin position="106"/>
        <end position="131"/>
    </location>
</feature>
<feature type="transmembrane region" description="Helical" evidence="9">
    <location>
        <begin position="309"/>
        <end position="325"/>
    </location>
</feature>
<comment type="similarity">
    <text evidence="2">Belongs to the autoinducer-2 exporter (AI-2E) (TC 2.A.86) family.</text>
</comment>
<feature type="transmembrane region" description="Helical" evidence="9">
    <location>
        <begin position="76"/>
        <end position="94"/>
    </location>
</feature>
<evidence type="ECO:0000256" key="3">
    <source>
        <dbReference type="ARBA" id="ARBA00022448"/>
    </source>
</evidence>
<accession>A0A1M6A5F8</accession>
<dbReference type="RefSeq" id="WP_073185370.1">
    <property type="nucleotide sequence ID" value="NZ_FQZG01000003.1"/>
</dbReference>
<gene>
    <name evidence="10" type="ORF">SAMN02745244_00107</name>
</gene>
<sequence length="469" mass="50097">MSDQGLSTPEQHDPKESGLTADELGALPTYDPEAPVDRADVISEAGKWIAAWAGRFLLIVAALVVIGLGLRYVSGAIMPTLLALLVASVLWPLTALARRWGIPNSLAAFLSLLLGLGIIGGLFALIAPAVASQWGQLRTQSLDGIRRIQSWITGPPLNINDQELNGYISQGLVWLQDRSGDILASVVNIGGSLGSGIVTLLTTLIITFFMLKDGHSFVGWMRGVVGRRAGFHVSELLTRMWNTLSGYIRTQAVVSFVDAAFIGLGVFLLGVPLAFPIAVLTFMAGFIPIVGAVTAGAIAVLVALVSNGFTTALLVLAVVLAVQQLEGHILQPLLQSRVMKLHPVIVLLAVLLGGTWAGIIGAFLAVPVAATLAVLLRYLGDLTDLRTGEKTAAEIQWVTDDGETVGSESERAAASFKALLRVRKSAPDPDDARIEDGPWDWRRLFSRMGVGQAPQPEQNDEKNREERDD</sequence>
<protein>
    <submittedName>
        <fullName evidence="10">Predicted PurR-regulated permease PerM</fullName>
    </submittedName>
</protein>
<evidence type="ECO:0000313" key="11">
    <source>
        <dbReference type="Proteomes" id="UP000184512"/>
    </source>
</evidence>
<dbReference type="OrthoDB" id="9784366at2"/>
<evidence type="ECO:0000256" key="9">
    <source>
        <dbReference type="SAM" id="Phobius"/>
    </source>
</evidence>
<dbReference type="EMBL" id="FQZG01000003">
    <property type="protein sequence ID" value="SHI31629.1"/>
    <property type="molecule type" value="Genomic_DNA"/>
</dbReference>
<feature type="region of interest" description="Disordered" evidence="8">
    <location>
        <begin position="447"/>
        <end position="469"/>
    </location>
</feature>
<dbReference type="PANTHER" id="PTHR21716">
    <property type="entry name" value="TRANSMEMBRANE PROTEIN"/>
    <property type="match status" value="1"/>
</dbReference>
<evidence type="ECO:0000256" key="6">
    <source>
        <dbReference type="ARBA" id="ARBA00022989"/>
    </source>
</evidence>
<keyword evidence="7 9" id="KW-0472">Membrane</keyword>
<evidence type="ECO:0000256" key="8">
    <source>
        <dbReference type="SAM" id="MobiDB-lite"/>
    </source>
</evidence>
<dbReference type="InterPro" id="IPR002549">
    <property type="entry name" value="AI-2E-like"/>
</dbReference>
<keyword evidence="4" id="KW-1003">Cell membrane</keyword>
<dbReference type="Proteomes" id="UP000184512">
    <property type="component" value="Unassembled WGS sequence"/>
</dbReference>
<evidence type="ECO:0000256" key="5">
    <source>
        <dbReference type="ARBA" id="ARBA00022692"/>
    </source>
</evidence>
<feature type="transmembrane region" description="Helical" evidence="9">
    <location>
        <begin position="182"/>
        <end position="211"/>
    </location>
</feature>
<keyword evidence="5 9" id="KW-0812">Transmembrane</keyword>